<sequence>MSPLAVEYFLKLRLNTYESTIFKAFVSWMHDNPGYSASFPDLLKHIELHLIEEGDLNTLFTPIPFIDRNFYKNLLNQQQEQANMVQKVVNYNILTETNVFRIIDGEIKTGNVQPVYPKNYFIIDLRNKFLLNCLKLQAVIAQSYTVNVSTDLRSWKCVVDHSKYTCIGLQVLYFRECPVRFIRIQCEYGILSINDNIQALYSTDPFEIDPNTTLIIPNQNVVPTEMSLKWNPNAGGGYTHGEIIDGHIRHKINNHSRITFQFSQPYVIGNMKLRLNEESSYYVDVATMRNGECTRVFAEENVSGWRTATFEKQAVSYIIIVGTKSSSGYFHLYKLECPPIRKFVESYV</sequence>
<reference evidence="2" key="2">
    <citation type="submission" date="2020-10" db="UniProtKB">
        <authorList>
            <consortium name="WormBaseParasite"/>
        </authorList>
    </citation>
    <scope>IDENTIFICATION</scope>
</reference>
<dbReference type="InterPro" id="IPR052407">
    <property type="entry name" value="BTB_POZ_domain_cont_9"/>
</dbReference>
<accession>A0A7E4WAC7</accession>
<dbReference type="Proteomes" id="UP000492821">
    <property type="component" value="Unassembled WGS sequence"/>
</dbReference>
<dbReference type="PANTHER" id="PTHR46306">
    <property type="entry name" value="BTB/POZ DOMAIN-CONTAINING PROTEIN 9"/>
    <property type="match status" value="1"/>
</dbReference>
<dbReference type="WBParaSite" id="Pan_g8312.t1">
    <property type="protein sequence ID" value="Pan_g8312.t1"/>
    <property type="gene ID" value="Pan_g8312"/>
</dbReference>
<dbReference type="GO" id="GO:0005737">
    <property type="term" value="C:cytoplasm"/>
    <property type="evidence" value="ECO:0007669"/>
    <property type="project" value="TreeGrafter"/>
</dbReference>
<dbReference type="PANTHER" id="PTHR46306:SF1">
    <property type="entry name" value="BTB_POZ DOMAIN-CONTAINING PROTEIN 9"/>
    <property type="match status" value="1"/>
</dbReference>
<dbReference type="GO" id="GO:0050804">
    <property type="term" value="P:modulation of chemical synaptic transmission"/>
    <property type="evidence" value="ECO:0007669"/>
    <property type="project" value="TreeGrafter"/>
</dbReference>
<proteinExistence type="predicted"/>
<protein>
    <submittedName>
        <fullName evidence="2">BACK domain-containing protein</fullName>
    </submittedName>
</protein>
<dbReference type="GO" id="GO:0008344">
    <property type="term" value="P:adult locomotory behavior"/>
    <property type="evidence" value="ECO:0007669"/>
    <property type="project" value="TreeGrafter"/>
</dbReference>
<dbReference type="InterPro" id="IPR008979">
    <property type="entry name" value="Galactose-bd-like_sf"/>
</dbReference>
<dbReference type="AlphaFoldDB" id="A0A7E4WAC7"/>
<evidence type="ECO:0000313" key="2">
    <source>
        <dbReference type="WBParaSite" id="Pan_g8312.t1"/>
    </source>
</evidence>
<dbReference type="GO" id="GO:0048512">
    <property type="term" value="P:circadian behavior"/>
    <property type="evidence" value="ECO:0007669"/>
    <property type="project" value="TreeGrafter"/>
</dbReference>
<evidence type="ECO:0000313" key="1">
    <source>
        <dbReference type="Proteomes" id="UP000492821"/>
    </source>
</evidence>
<dbReference type="SUPFAM" id="SSF49785">
    <property type="entry name" value="Galactose-binding domain-like"/>
    <property type="match status" value="1"/>
</dbReference>
<organism evidence="1 2">
    <name type="scientific">Panagrellus redivivus</name>
    <name type="common">Microworm</name>
    <dbReference type="NCBI Taxonomy" id="6233"/>
    <lineage>
        <taxon>Eukaryota</taxon>
        <taxon>Metazoa</taxon>
        <taxon>Ecdysozoa</taxon>
        <taxon>Nematoda</taxon>
        <taxon>Chromadorea</taxon>
        <taxon>Rhabditida</taxon>
        <taxon>Tylenchina</taxon>
        <taxon>Panagrolaimomorpha</taxon>
        <taxon>Panagrolaimoidea</taxon>
        <taxon>Panagrolaimidae</taxon>
        <taxon>Panagrellus</taxon>
    </lineage>
</organism>
<name>A0A7E4WAC7_PANRE</name>
<keyword evidence="1" id="KW-1185">Reference proteome</keyword>
<reference evidence="1" key="1">
    <citation type="journal article" date="2013" name="Genetics">
        <title>The draft genome and transcriptome of Panagrellus redivivus are shaped by the harsh demands of a free-living lifestyle.</title>
        <authorList>
            <person name="Srinivasan J."/>
            <person name="Dillman A.R."/>
            <person name="Macchietto M.G."/>
            <person name="Heikkinen L."/>
            <person name="Lakso M."/>
            <person name="Fracchia K.M."/>
            <person name="Antoshechkin I."/>
            <person name="Mortazavi A."/>
            <person name="Wong G."/>
            <person name="Sternberg P.W."/>
        </authorList>
    </citation>
    <scope>NUCLEOTIDE SEQUENCE [LARGE SCALE GENOMIC DNA]</scope>
    <source>
        <strain evidence="1">MT8872</strain>
    </source>
</reference>